<sequence>MSEIFIQKDGFASEHFGVGIGKLPPASLSLDLAVVREALLKAQNLGIEVVTTRLIPSQIKEIDLVDALRGQVFDTLITSTLYPTKKPEIVFSPIEGISIESHDKVIAEEDIAAIRRMGGTAFNLTHFYTDSRLSKDGWRSFYGAWSVNDATNRAKQTVLARDEKSGEVVGFTTILAYDNEPTPYGVKTLGMVDLVAVAENSRGRGIATRLVADSRKWLAGNTDIATVGTESVNFSAFAVYQKCGFIPRDIAYSYHIWLDEALR</sequence>
<protein>
    <recommendedName>
        <fullName evidence="1">N-acetyltransferase domain-containing protein</fullName>
    </recommendedName>
</protein>
<proteinExistence type="predicted"/>
<feature type="domain" description="N-acetyltransferase" evidence="1">
    <location>
        <begin position="101"/>
        <end position="263"/>
    </location>
</feature>
<accession>A0A1F5K6I3</accession>
<organism evidence="2 3">
    <name type="scientific">Candidatus Daviesbacteria bacterium RIFCSPHIGHO2_12_FULL_43_11</name>
    <dbReference type="NCBI Taxonomy" id="1797780"/>
    <lineage>
        <taxon>Bacteria</taxon>
        <taxon>Candidatus Daviesiibacteriota</taxon>
    </lineage>
</organism>
<dbReference type="Pfam" id="PF00583">
    <property type="entry name" value="Acetyltransf_1"/>
    <property type="match status" value="1"/>
</dbReference>
<gene>
    <name evidence="2" type="ORF">A3E45_01140</name>
</gene>
<name>A0A1F5K6I3_9BACT</name>
<evidence type="ECO:0000259" key="1">
    <source>
        <dbReference type="PROSITE" id="PS51186"/>
    </source>
</evidence>
<dbReference type="SUPFAM" id="SSF55729">
    <property type="entry name" value="Acyl-CoA N-acyltransferases (Nat)"/>
    <property type="match status" value="1"/>
</dbReference>
<evidence type="ECO:0000313" key="2">
    <source>
        <dbReference type="EMBL" id="OGE36509.1"/>
    </source>
</evidence>
<dbReference type="InterPro" id="IPR000182">
    <property type="entry name" value="GNAT_dom"/>
</dbReference>
<dbReference type="Gene3D" id="3.40.630.30">
    <property type="match status" value="1"/>
</dbReference>
<dbReference type="Proteomes" id="UP000176405">
    <property type="component" value="Unassembled WGS sequence"/>
</dbReference>
<dbReference type="STRING" id="1797780.A3E45_01140"/>
<reference evidence="2 3" key="1">
    <citation type="journal article" date="2016" name="Nat. Commun.">
        <title>Thousands of microbial genomes shed light on interconnected biogeochemical processes in an aquifer system.</title>
        <authorList>
            <person name="Anantharaman K."/>
            <person name="Brown C.T."/>
            <person name="Hug L.A."/>
            <person name="Sharon I."/>
            <person name="Castelle C.J."/>
            <person name="Probst A.J."/>
            <person name="Thomas B.C."/>
            <person name="Singh A."/>
            <person name="Wilkins M.J."/>
            <person name="Karaoz U."/>
            <person name="Brodie E.L."/>
            <person name="Williams K.H."/>
            <person name="Hubbard S.S."/>
            <person name="Banfield J.F."/>
        </authorList>
    </citation>
    <scope>NUCLEOTIDE SEQUENCE [LARGE SCALE GENOMIC DNA]</scope>
</reference>
<dbReference type="EMBL" id="MFDH01000011">
    <property type="protein sequence ID" value="OGE36509.1"/>
    <property type="molecule type" value="Genomic_DNA"/>
</dbReference>
<dbReference type="InterPro" id="IPR016181">
    <property type="entry name" value="Acyl_CoA_acyltransferase"/>
</dbReference>
<comment type="caution">
    <text evidence="2">The sequence shown here is derived from an EMBL/GenBank/DDBJ whole genome shotgun (WGS) entry which is preliminary data.</text>
</comment>
<dbReference type="PROSITE" id="PS51186">
    <property type="entry name" value="GNAT"/>
    <property type="match status" value="1"/>
</dbReference>
<dbReference type="AlphaFoldDB" id="A0A1F5K6I3"/>
<evidence type="ECO:0000313" key="3">
    <source>
        <dbReference type="Proteomes" id="UP000176405"/>
    </source>
</evidence>
<dbReference type="GO" id="GO:0016747">
    <property type="term" value="F:acyltransferase activity, transferring groups other than amino-acyl groups"/>
    <property type="evidence" value="ECO:0007669"/>
    <property type="project" value="InterPro"/>
</dbReference>
<dbReference type="CDD" id="cd04301">
    <property type="entry name" value="NAT_SF"/>
    <property type="match status" value="1"/>
</dbReference>